<evidence type="ECO:0000256" key="1">
    <source>
        <dbReference type="SAM" id="SignalP"/>
    </source>
</evidence>
<reference evidence="3" key="1">
    <citation type="submission" date="2016-01" db="EMBL/GenBank/DDBJ databases">
        <authorList>
            <person name="Shapiro L."/>
        </authorList>
    </citation>
    <scope>NUCLEOTIDE SEQUENCE [LARGE SCALE GENOMIC DNA]</scope>
    <source>
        <strain evidence="3">MDcuke</strain>
    </source>
</reference>
<protein>
    <recommendedName>
        <fullName evidence="4">Lipoprotein</fullName>
    </recommendedName>
</protein>
<evidence type="ECO:0000313" key="2">
    <source>
        <dbReference type="EMBL" id="AXF77752.1"/>
    </source>
</evidence>
<dbReference type="RefSeq" id="WP_233479568.1">
    <property type="nucleotide sequence ID" value="NZ_CP013970.1"/>
</dbReference>
<evidence type="ECO:0008006" key="4">
    <source>
        <dbReference type="Google" id="ProtNLM"/>
    </source>
</evidence>
<proteinExistence type="predicted"/>
<dbReference type="EMBL" id="CP013970">
    <property type="protein sequence ID" value="AXF77752.1"/>
    <property type="molecule type" value="Genomic_DNA"/>
</dbReference>
<keyword evidence="1" id="KW-0732">Signal</keyword>
<accession>A0A345CWD5</accession>
<evidence type="ECO:0000313" key="3">
    <source>
        <dbReference type="Proteomes" id="UP000264980"/>
    </source>
</evidence>
<dbReference type="AlphaFoldDB" id="A0A345CWD5"/>
<organism evidence="2 3">
    <name type="scientific">Erwinia tracheiphila</name>
    <dbReference type="NCBI Taxonomy" id="65700"/>
    <lineage>
        <taxon>Bacteria</taxon>
        <taxon>Pseudomonadati</taxon>
        <taxon>Pseudomonadota</taxon>
        <taxon>Gammaproteobacteria</taxon>
        <taxon>Enterobacterales</taxon>
        <taxon>Erwiniaceae</taxon>
        <taxon>Erwinia</taxon>
    </lineage>
</organism>
<feature type="chain" id="PRO_5016947215" description="Lipoprotein" evidence="1">
    <location>
        <begin position="19"/>
        <end position="144"/>
    </location>
</feature>
<feature type="signal peptide" evidence="1">
    <location>
        <begin position="1"/>
        <end position="18"/>
    </location>
</feature>
<name>A0A345CWD5_9GAMM</name>
<dbReference type="Proteomes" id="UP000264980">
    <property type="component" value="Chromosome"/>
</dbReference>
<sequence length="144" mass="16249">MKKLLVFALLVVSFSGFSASKSDDLDMEALADAKLKEMGVDTSEITPVKKHTASGFWTCQGIRLHMGVELTAWQNLDTQESFILYEDPSKEDAPGPVHNGMAYIYSSMSNPAYMRGFAIDKTGKQLFIQDELKFSKYYRCKRDQ</sequence>
<gene>
    <name evidence="2" type="ORF">AV903_19635</name>
</gene>